<proteinExistence type="predicted"/>
<dbReference type="AlphaFoldDB" id="A0A9J5ZIW8"/>
<dbReference type="Proteomes" id="UP000824120">
    <property type="component" value="Chromosome 4"/>
</dbReference>
<dbReference type="OrthoDB" id="1304790at2759"/>
<evidence type="ECO:0000313" key="2">
    <source>
        <dbReference type="Proteomes" id="UP000824120"/>
    </source>
</evidence>
<keyword evidence="2" id="KW-1185">Reference proteome</keyword>
<reference evidence="1 2" key="1">
    <citation type="submission" date="2020-09" db="EMBL/GenBank/DDBJ databases">
        <title>De no assembly of potato wild relative species, Solanum commersonii.</title>
        <authorList>
            <person name="Cho K."/>
        </authorList>
    </citation>
    <scope>NUCLEOTIDE SEQUENCE [LARGE SCALE GENOMIC DNA]</scope>
    <source>
        <strain evidence="1">LZ3.2</strain>
        <tissue evidence="1">Leaf</tissue>
    </source>
</reference>
<sequence length="82" mass="9354">MATDMTEIKSMLERITLEMVNVSMRQTQMEDHHEKSFAVLKESLEAARMTDKGKRAKVTEGGGDIYTPSGNPVAWMNQNYRM</sequence>
<protein>
    <submittedName>
        <fullName evidence="1">Uncharacterized protein</fullName>
    </submittedName>
</protein>
<accession>A0A9J5ZIW8</accession>
<organism evidence="1 2">
    <name type="scientific">Solanum commersonii</name>
    <name type="common">Commerson's wild potato</name>
    <name type="synonym">Commerson's nightshade</name>
    <dbReference type="NCBI Taxonomy" id="4109"/>
    <lineage>
        <taxon>Eukaryota</taxon>
        <taxon>Viridiplantae</taxon>
        <taxon>Streptophyta</taxon>
        <taxon>Embryophyta</taxon>
        <taxon>Tracheophyta</taxon>
        <taxon>Spermatophyta</taxon>
        <taxon>Magnoliopsida</taxon>
        <taxon>eudicotyledons</taxon>
        <taxon>Gunneridae</taxon>
        <taxon>Pentapetalae</taxon>
        <taxon>asterids</taxon>
        <taxon>lamiids</taxon>
        <taxon>Solanales</taxon>
        <taxon>Solanaceae</taxon>
        <taxon>Solanoideae</taxon>
        <taxon>Solaneae</taxon>
        <taxon>Solanum</taxon>
    </lineage>
</organism>
<comment type="caution">
    <text evidence="1">The sequence shown here is derived from an EMBL/GenBank/DDBJ whole genome shotgun (WGS) entry which is preliminary data.</text>
</comment>
<gene>
    <name evidence="1" type="ORF">H5410_022933</name>
</gene>
<name>A0A9J5ZIW8_SOLCO</name>
<dbReference type="EMBL" id="JACXVP010000004">
    <property type="protein sequence ID" value="KAG5611652.1"/>
    <property type="molecule type" value="Genomic_DNA"/>
</dbReference>
<evidence type="ECO:0000313" key="1">
    <source>
        <dbReference type="EMBL" id="KAG5611652.1"/>
    </source>
</evidence>